<dbReference type="InterPro" id="IPR025234">
    <property type="entry name" value="YjzH-like"/>
</dbReference>
<dbReference type="RefSeq" id="WP_343770835.1">
    <property type="nucleotide sequence ID" value="NZ_BAAACF010000006.1"/>
</dbReference>
<sequence>MYEYKYENCEMGSFFTTANHHKVIEKHAKDGWRLLQIVPTYYNSHGKPTAYEIIFERKIEE</sequence>
<gene>
    <name evidence="1" type="ORF">GCM10008905_29110</name>
</gene>
<keyword evidence="2" id="KW-1185">Reference proteome</keyword>
<proteinExistence type="predicted"/>
<dbReference type="Proteomes" id="UP001500339">
    <property type="component" value="Unassembled WGS sequence"/>
</dbReference>
<reference evidence="1 2" key="1">
    <citation type="journal article" date="2019" name="Int. J. Syst. Evol. Microbiol.">
        <title>The Global Catalogue of Microorganisms (GCM) 10K type strain sequencing project: providing services to taxonomists for standard genome sequencing and annotation.</title>
        <authorList>
            <consortium name="The Broad Institute Genomics Platform"/>
            <consortium name="The Broad Institute Genome Sequencing Center for Infectious Disease"/>
            <person name="Wu L."/>
            <person name="Ma J."/>
        </authorList>
    </citation>
    <scope>NUCLEOTIDE SEQUENCE [LARGE SCALE GENOMIC DNA]</scope>
    <source>
        <strain evidence="1 2">JCM 1405</strain>
    </source>
</reference>
<dbReference type="EMBL" id="BAAACF010000006">
    <property type="protein sequence ID" value="GAA0729299.1"/>
    <property type="molecule type" value="Genomic_DNA"/>
</dbReference>
<protein>
    <submittedName>
        <fullName evidence="1">DUF4177 domain-containing protein</fullName>
    </submittedName>
</protein>
<name>A0ABN1J5F4_9CLOT</name>
<evidence type="ECO:0000313" key="2">
    <source>
        <dbReference type="Proteomes" id="UP001500339"/>
    </source>
</evidence>
<dbReference type="Pfam" id="PF13783">
    <property type="entry name" value="DUF4177"/>
    <property type="match status" value="1"/>
</dbReference>
<comment type="caution">
    <text evidence="1">The sequence shown here is derived from an EMBL/GenBank/DDBJ whole genome shotgun (WGS) entry which is preliminary data.</text>
</comment>
<evidence type="ECO:0000313" key="1">
    <source>
        <dbReference type="EMBL" id="GAA0729299.1"/>
    </source>
</evidence>
<organism evidence="1 2">
    <name type="scientific">Clostridium malenominatum</name>
    <dbReference type="NCBI Taxonomy" id="1539"/>
    <lineage>
        <taxon>Bacteria</taxon>
        <taxon>Bacillati</taxon>
        <taxon>Bacillota</taxon>
        <taxon>Clostridia</taxon>
        <taxon>Eubacteriales</taxon>
        <taxon>Clostridiaceae</taxon>
        <taxon>Clostridium</taxon>
    </lineage>
</organism>
<accession>A0ABN1J5F4</accession>